<protein>
    <recommendedName>
        <fullName evidence="3">Non-ribosomal peptide synthetase module</fullName>
    </recommendedName>
</protein>
<dbReference type="Pfam" id="PF19539">
    <property type="entry name" value="DUF6063"/>
    <property type="match status" value="1"/>
</dbReference>
<evidence type="ECO:0000313" key="2">
    <source>
        <dbReference type="Proteomes" id="UP000430692"/>
    </source>
</evidence>
<proteinExistence type="predicted"/>
<keyword evidence="2" id="KW-1185">Reference proteome</keyword>
<dbReference type="Proteomes" id="UP000430692">
    <property type="component" value="Unassembled WGS sequence"/>
</dbReference>
<dbReference type="AlphaFoldDB" id="A0A6I4VWJ5"/>
<evidence type="ECO:0008006" key="3">
    <source>
        <dbReference type="Google" id="ProtNLM"/>
    </source>
</evidence>
<reference evidence="1 2" key="1">
    <citation type="submission" date="2019-12" db="EMBL/GenBank/DDBJ databases">
        <title>Whole-genome analyses of novel actinobacteria.</title>
        <authorList>
            <person name="Sahin N."/>
            <person name="Saygin H."/>
        </authorList>
    </citation>
    <scope>NUCLEOTIDE SEQUENCE [LARGE SCALE GENOMIC DNA]</scope>
    <source>
        <strain evidence="1 2">KC615</strain>
    </source>
</reference>
<dbReference type="EMBL" id="WUUL01000010">
    <property type="protein sequence ID" value="MXQ54971.1"/>
    <property type="molecule type" value="Genomic_DNA"/>
</dbReference>
<name>A0A6I4VWJ5_9BACL</name>
<comment type="caution">
    <text evidence="1">The sequence shown here is derived from an EMBL/GenBank/DDBJ whole genome shotgun (WGS) entry which is preliminary data.</text>
</comment>
<accession>A0A6I4VWJ5</accession>
<evidence type="ECO:0000313" key="1">
    <source>
        <dbReference type="EMBL" id="MXQ54971.1"/>
    </source>
</evidence>
<gene>
    <name evidence="1" type="ORF">GSM42_14845</name>
</gene>
<dbReference type="RefSeq" id="WP_160802322.1">
    <property type="nucleotide sequence ID" value="NZ_WUUL01000010.1"/>
</dbReference>
<organism evidence="1 2">
    <name type="scientific">Shimazuella alba</name>
    <dbReference type="NCBI Taxonomy" id="2690964"/>
    <lineage>
        <taxon>Bacteria</taxon>
        <taxon>Bacillati</taxon>
        <taxon>Bacillota</taxon>
        <taxon>Bacilli</taxon>
        <taxon>Bacillales</taxon>
        <taxon>Thermoactinomycetaceae</taxon>
        <taxon>Shimazuella</taxon>
    </lineage>
</organism>
<sequence>MSLYEKNDVQDAFRFFLTIMDKQKIEHRDREFFNIYKQDRIKEILEDVIETVAGVKFVQSDSTKTIYVIPSFDNEWFRYTNEELRSLWNLKTNQELYLVQFCMLVLVSMFYNRDTRTFTDRSSVSIEEFERKLSSYIQQIKQMDEDDIETQSDEVELDLKSIVSLWEQKVLIVETAKQPDKASSGKIGTLNKVLRFLEKEELLILTEDGEIRLREKMDAMVTRFYFNKSRRDQLFDFLTNISKGE</sequence>
<dbReference type="InterPro" id="IPR045707">
    <property type="entry name" value="DUF6063"/>
</dbReference>